<evidence type="ECO:0000313" key="3">
    <source>
        <dbReference type="Proteomes" id="UP000651728"/>
    </source>
</evidence>
<protein>
    <submittedName>
        <fullName evidence="2">Uncharacterized protein</fullName>
    </submittedName>
</protein>
<organism evidence="2 3">
    <name type="scientific">Microbispora amethystogenes</name>
    <dbReference type="NCBI Taxonomy" id="1427754"/>
    <lineage>
        <taxon>Bacteria</taxon>
        <taxon>Bacillati</taxon>
        <taxon>Actinomycetota</taxon>
        <taxon>Actinomycetes</taxon>
        <taxon>Streptosporangiales</taxon>
        <taxon>Streptosporangiaceae</taxon>
        <taxon>Microbispora</taxon>
    </lineage>
</organism>
<feature type="region of interest" description="Disordered" evidence="1">
    <location>
        <begin position="51"/>
        <end position="83"/>
    </location>
</feature>
<gene>
    <name evidence="2" type="ORF">Mam01_42040</name>
</gene>
<name>A0ABQ4FGU3_9ACTN</name>
<accession>A0ABQ4FGU3</accession>
<evidence type="ECO:0000256" key="1">
    <source>
        <dbReference type="SAM" id="MobiDB-lite"/>
    </source>
</evidence>
<sequence length="103" mass="11261">MRQRWGLRLWAWGAGVRACGRTGGGLREASKRGSYKAGLRRKVPPEPLVVRRESDGCPRFSGRSGSGRCAERPVSALNGAGPPVRGRKFPMARGFFRHLRSAA</sequence>
<comment type="caution">
    <text evidence="2">The sequence shown here is derived from an EMBL/GenBank/DDBJ whole genome shotgun (WGS) entry which is preliminary data.</text>
</comment>
<proteinExistence type="predicted"/>
<dbReference type="Proteomes" id="UP000651728">
    <property type="component" value="Unassembled WGS sequence"/>
</dbReference>
<reference evidence="2 3" key="1">
    <citation type="submission" date="2021-01" db="EMBL/GenBank/DDBJ databases">
        <title>Whole genome shotgun sequence of Microbispora amethystogenes NBRC 101907.</title>
        <authorList>
            <person name="Komaki H."/>
            <person name="Tamura T."/>
        </authorList>
    </citation>
    <scope>NUCLEOTIDE SEQUENCE [LARGE SCALE GENOMIC DNA]</scope>
    <source>
        <strain evidence="2 3">NBRC 101907</strain>
    </source>
</reference>
<dbReference type="EMBL" id="BOOB01000030">
    <property type="protein sequence ID" value="GIH34040.1"/>
    <property type="molecule type" value="Genomic_DNA"/>
</dbReference>
<evidence type="ECO:0000313" key="2">
    <source>
        <dbReference type="EMBL" id="GIH34040.1"/>
    </source>
</evidence>
<keyword evidence="3" id="KW-1185">Reference proteome</keyword>